<evidence type="ECO:0000256" key="8">
    <source>
        <dbReference type="ARBA" id="ARBA00023242"/>
    </source>
</evidence>
<feature type="compositionally biased region" description="Polar residues" evidence="12">
    <location>
        <begin position="509"/>
        <end position="523"/>
    </location>
</feature>
<dbReference type="InterPro" id="IPR009000">
    <property type="entry name" value="Transl_B-barrel_sf"/>
</dbReference>
<evidence type="ECO:0000256" key="3">
    <source>
        <dbReference type="ARBA" id="ARBA00021438"/>
    </source>
</evidence>
<feature type="compositionally biased region" description="Polar residues" evidence="12">
    <location>
        <begin position="105"/>
        <end position="124"/>
    </location>
</feature>
<feature type="compositionally biased region" description="Low complexity" evidence="12">
    <location>
        <begin position="168"/>
        <end position="181"/>
    </location>
</feature>
<dbReference type="FunFam" id="2.40.10.230:FF:000002">
    <property type="entry name" value="H/ACA ribonucleoprotein complex non-core subunit NAF1"/>
    <property type="match status" value="1"/>
</dbReference>
<comment type="function">
    <text evidence="9">RNA-binding protein required for the maturation of box H/ACA snoRNPs complex and ribosome biogenesis. During assembly of the H/ACA snoRNPs complex, it associates with the complex and disappears during maturation of the complex and is replaced by GAR1 to yield mature H/ACA snoRNPs complex. Acts as a competitive binder for CBF5 probably required to prevent non-cognate RNAs from being loaded during transport of the particle by inducing a non-productive conformation of CBF5.</text>
</comment>
<name>H8X4Y3_CANO9</name>
<dbReference type="GO" id="GO:0006364">
    <property type="term" value="P:rRNA processing"/>
    <property type="evidence" value="ECO:0007669"/>
    <property type="project" value="UniProtKB-KW"/>
</dbReference>
<dbReference type="Gene3D" id="2.40.10.230">
    <property type="entry name" value="Probable tRNA pseudouridine synthase domain"/>
    <property type="match status" value="1"/>
</dbReference>
<sequence>MDKENTPINDTTHIQEDPEVATTGFLSLTESASTQNIENKNNFEPYSGYVVTENPNESTNEIEQAMPIDEMNNYGSSNTQQDPNAKSEQEPSNAESDIVNDDHQNVSTQSGKDTSENDTPLTSTKMEEENKKEIITDQIASFIKQDQNGGIEVDILSDDEIDVRDVSSDSSNSTGDSSSEGSDTDSDGSENENEKDPIGDEECLDEDEEVIDGPIKSVHEVTNEKVPTLPESYEIPENAPIEEIGEITGLVDRSVIIRAKTSGEFRILKEGSVLCFEDKTLIGLLYEIFGRVQSPVYSVKFNSDEDFEKFKGTKGKAVYYVVPDSQFLYTDRIKHIKGTDASNCHDEEVPEEEQEFSDDEQELAAKQAKKRKKNKNKDFKDRDQPKVSVQKAHIPAYSPITPSRPTDSMRRTQHHRQEPVQTNHSYQPNFQPTPQMYPQPQPYFSQQNHYGTPSSYNQNTMYGNHQPQYQQHMQSFGAPQQMMQYGQPTFSQFQLNVPQYGQAPYHPSPQVQQFAPTFQQNLPPQKPHQSADPAQLARLQELLMSQMQNPQQHPPQQQ</sequence>
<evidence type="ECO:0000256" key="7">
    <source>
        <dbReference type="ARBA" id="ARBA00022884"/>
    </source>
</evidence>
<feature type="region of interest" description="Disordered" evidence="12">
    <location>
        <begin position="341"/>
        <end position="427"/>
    </location>
</feature>
<evidence type="ECO:0000256" key="9">
    <source>
        <dbReference type="ARBA" id="ARBA00054735"/>
    </source>
</evidence>
<dbReference type="PANTHER" id="PTHR31633:SF1">
    <property type="entry name" value="H_ACA RIBONUCLEOPROTEIN COMPLEX NON-CORE SUBUNIT NAF1"/>
    <property type="match status" value="1"/>
</dbReference>
<evidence type="ECO:0000256" key="11">
    <source>
        <dbReference type="ARBA" id="ARBA00076743"/>
    </source>
</evidence>
<keyword evidence="6" id="KW-0597">Phosphoprotein</keyword>
<dbReference type="InterPro" id="IPR038664">
    <property type="entry name" value="Gar1/Naf1_Cbf5-bd_sf"/>
</dbReference>
<dbReference type="KEGG" id="cot:CORT_0D02280"/>
<protein>
    <recommendedName>
        <fullName evidence="3">H/ACA ribonucleoprotein complex non-core subunit NAF1</fullName>
    </recommendedName>
    <alternativeName>
        <fullName evidence="11">Nuclear assembly factor 1</fullName>
    </alternativeName>
</protein>
<dbReference type="GO" id="GO:0001522">
    <property type="term" value="P:pseudouridine synthesis"/>
    <property type="evidence" value="ECO:0007669"/>
    <property type="project" value="InterPro"/>
</dbReference>
<keyword evidence="5" id="KW-0698">rRNA processing</keyword>
<dbReference type="InterPro" id="IPR007504">
    <property type="entry name" value="H/ACA_rnp_Gar1/Naf1"/>
</dbReference>
<evidence type="ECO:0000313" key="14">
    <source>
        <dbReference type="Proteomes" id="UP000005018"/>
    </source>
</evidence>
<feature type="compositionally biased region" description="Polar residues" evidence="12">
    <location>
        <begin position="1"/>
        <end position="12"/>
    </location>
</feature>
<proteinExistence type="inferred from homology"/>
<feature type="compositionally biased region" description="Polar residues" evidence="12">
    <location>
        <begin position="53"/>
        <end position="62"/>
    </location>
</feature>
<feature type="region of interest" description="Disordered" evidence="12">
    <location>
        <begin position="32"/>
        <end position="202"/>
    </location>
</feature>
<comment type="similarity">
    <text evidence="2">Belongs to the NAF1 family.</text>
</comment>
<dbReference type="GO" id="GO:0003723">
    <property type="term" value="F:RNA binding"/>
    <property type="evidence" value="ECO:0007669"/>
    <property type="project" value="UniProtKB-KW"/>
</dbReference>
<dbReference type="SUPFAM" id="SSF50447">
    <property type="entry name" value="Translation proteins"/>
    <property type="match status" value="1"/>
</dbReference>
<dbReference type="RefSeq" id="XP_003869212.1">
    <property type="nucleotide sequence ID" value="XM_003869163.1"/>
</dbReference>
<comment type="subunit">
    <text evidence="10">During assembly of the complex, component of the small nucleolar ribonucleoprotein particles containing H/ACA-type snoRNAs (H/ACA snoRNPs) which contains CBF5, NAF1, NHP2 and NOP10 proteins. Interacts with SHQ1. Interacts directly with CBF5. Interacts with hyperphosphorylated C-terminal domain (CTD) of RNA polymerase II large subunit (RPB1).</text>
</comment>
<evidence type="ECO:0000256" key="10">
    <source>
        <dbReference type="ARBA" id="ARBA00065983"/>
    </source>
</evidence>
<evidence type="ECO:0000256" key="4">
    <source>
        <dbReference type="ARBA" id="ARBA00022517"/>
    </source>
</evidence>
<keyword evidence="14" id="KW-1185">Reference proteome</keyword>
<feature type="compositionally biased region" description="Acidic residues" evidence="12">
    <location>
        <begin position="348"/>
        <end position="362"/>
    </location>
</feature>
<evidence type="ECO:0000256" key="1">
    <source>
        <dbReference type="ARBA" id="ARBA00004123"/>
    </source>
</evidence>
<feature type="compositionally biased region" description="Basic and acidic residues" evidence="12">
    <location>
        <begin position="125"/>
        <end position="135"/>
    </location>
</feature>
<reference evidence="13 14" key="1">
    <citation type="journal article" date="2012" name="PLoS ONE">
        <title>Sequence and analysis of the genome of the pathogenic yeast Candida orthopsilosis.</title>
        <authorList>
            <person name="Riccombeni A."/>
            <person name="Vidanes G."/>
            <person name="Proux-Wera E."/>
            <person name="Wolfe K.H."/>
            <person name="Butler G."/>
        </authorList>
    </citation>
    <scope>NUCLEOTIDE SEQUENCE [LARGE SCALE GENOMIC DNA]</scope>
    <source>
        <strain evidence="13 14">Co 90-125</strain>
    </source>
</reference>
<organism evidence="13 14">
    <name type="scientific">Candida orthopsilosis (strain 90-125)</name>
    <name type="common">Yeast</name>
    <dbReference type="NCBI Taxonomy" id="1136231"/>
    <lineage>
        <taxon>Eukaryota</taxon>
        <taxon>Fungi</taxon>
        <taxon>Dikarya</taxon>
        <taxon>Ascomycota</taxon>
        <taxon>Saccharomycotina</taxon>
        <taxon>Pichiomycetes</taxon>
        <taxon>Debaryomycetaceae</taxon>
        <taxon>Candida/Lodderomyces clade</taxon>
        <taxon>Candida</taxon>
    </lineage>
</organism>
<feature type="region of interest" description="Disordered" evidence="12">
    <location>
        <begin position="501"/>
        <end position="533"/>
    </location>
</feature>
<feature type="compositionally biased region" description="Polar residues" evidence="12">
    <location>
        <begin position="32"/>
        <end position="44"/>
    </location>
</feature>
<dbReference type="Pfam" id="PF04410">
    <property type="entry name" value="Gar1"/>
    <property type="match status" value="1"/>
</dbReference>
<dbReference type="InterPro" id="IPR040309">
    <property type="entry name" value="Naf1"/>
</dbReference>
<feature type="compositionally biased region" description="Basic and acidic residues" evidence="12">
    <location>
        <begin position="407"/>
        <end position="418"/>
    </location>
</feature>
<dbReference type="AlphaFoldDB" id="H8X4Y3"/>
<comment type="subcellular location">
    <subcellularLocation>
        <location evidence="1">Nucleus</location>
    </subcellularLocation>
</comment>
<dbReference type="GO" id="GO:0000493">
    <property type="term" value="P:box H/ACA snoRNP assembly"/>
    <property type="evidence" value="ECO:0007669"/>
    <property type="project" value="InterPro"/>
</dbReference>
<keyword evidence="4" id="KW-0690">Ribosome biogenesis</keyword>
<dbReference type="PANTHER" id="PTHR31633">
    <property type="entry name" value="H/ACA RIBONUCLEOPROTEIN COMPLEX NON-CORE SUBUNIT NAF1"/>
    <property type="match status" value="1"/>
</dbReference>
<feature type="compositionally biased region" description="Acidic residues" evidence="12">
    <location>
        <begin position="182"/>
        <end position="191"/>
    </location>
</feature>
<accession>H8X4Y3</accession>
<dbReference type="OrthoDB" id="21550at2759"/>
<dbReference type="GeneID" id="14540544"/>
<evidence type="ECO:0000256" key="12">
    <source>
        <dbReference type="SAM" id="MobiDB-lite"/>
    </source>
</evidence>
<dbReference type="GO" id="GO:0005732">
    <property type="term" value="C:sno(s)RNA-containing ribonucleoprotein complex"/>
    <property type="evidence" value="ECO:0007669"/>
    <property type="project" value="InterPro"/>
</dbReference>
<dbReference type="Proteomes" id="UP000005018">
    <property type="component" value="Chromosome 4"/>
</dbReference>
<dbReference type="EMBL" id="HE681722">
    <property type="protein sequence ID" value="CCG23076.1"/>
    <property type="molecule type" value="Genomic_DNA"/>
</dbReference>
<dbReference type="GO" id="GO:0005634">
    <property type="term" value="C:nucleus"/>
    <property type="evidence" value="ECO:0007669"/>
    <property type="project" value="UniProtKB-SubCell"/>
</dbReference>
<evidence type="ECO:0000256" key="5">
    <source>
        <dbReference type="ARBA" id="ARBA00022552"/>
    </source>
</evidence>
<evidence type="ECO:0000313" key="13">
    <source>
        <dbReference type="EMBL" id="CCG23076.1"/>
    </source>
</evidence>
<feature type="compositionally biased region" description="Basic and acidic residues" evidence="12">
    <location>
        <begin position="376"/>
        <end position="385"/>
    </location>
</feature>
<evidence type="ECO:0000256" key="6">
    <source>
        <dbReference type="ARBA" id="ARBA00022553"/>
    </source>
</evidence>
<dbReference type="eggNOG" id="KOG2236">
    <property type="taxonomic scope" value="Eukaryota"/>
</dbReference>
<keyword evidence="8" id="KW-0539">Nucleus</keyword>
<dbReference type="HOGENOM" id="CLU_025072_0_0_1"/>
<feature type="region of interest" description="Disordered" evidence="12">
    <location>
        <begin position="1"/>
        <end position="20"/>
    </location>
</feature>
<gene>
    <name evidence="13" type="ORF">CORT_0D02280</name>
</gene>
<feature type="compositionally biased region" description="Polar residues" evidence="12">
    <location>
        <begin position="73"/>
        <end position="95"/>
    </location>
</feature>
<keyword evidence="7" id="KW-0694">RNA-binding</keyword>
<evidence type="ECO:0000256" key="2">
    <source>
        <dbReference type="ARBA" id="ARBA00009801"/>
    </source>
</evidence>